<dbReference type="EMBL" id="BAABBO010000001">
    <property type="protein sequence ID" value="GAA3948467.1"/>
    <property type="molecule type" value="Genomic_DNA"/>
</dbReference>
<dbReference type="PANTHER" id="PTHR38465:SF2">
    <property type="entry name" value="HTH-TYPE TRANSCRIPTIONAL REGULATOR MMPR5"/>
    <property type="match status" value="1"/>
</dbReference>
<evidence type="ECO:0000259" key="4">
    <source>
        <dbReference type="Pfam" id="PF12802"/>
    </source>
</evidence>
<organism evidence="5 6">
    <name type="scientific">Allohahella marinimesophila</name>
    <dbReference type="NCBI Taxonomy" id="1054972"/>
    <lineage>
        <taxon>Bacteria</taxon>
        <taxon>Pseudomonadati</taxon>
        <taxon>Pseudomonadota</taxon>
        <taxon>Gammaproteobacteria</taxon>
        <taxon>Oceanospirillales</taxon>
        <taxon>Hahellaceae</taxon>
        <taxon>Allohahella</taxon>
    </lineage>
</organism>
<evidence type="ECO:0000256" key="2">
    <source>
        <dbReference type="ARBA" id="ARBA00023125"/>
    </source>
</evidence>
<dbReference type="InterPro" id="IPR000835">
    <property type="entry name" value="HTH_MarR-typ"/>
</dbReference>
<keyword evidence="6" id="KW-1185">Reference proteome</keyword>
<keyword evidence="2" id="KW-0238">DNA-binding</keyword>
<keyword evidence="3" id="KW-0804">Transcription</keyword>
<dbReference type="InterPro" id="IPR052362">
    <property type="entry name" value="HTH-GbsR_regulator"/>
</dbReference>
<proteinExistence type="predicted"/>
<feature type="domain" description="HTH marR-type" evidence="4">
    <location>
        <begin position="24"/>
        <end position="81"/>
    </location>
</feature>
<dbReference type="Gene3D" id="1.10.10.10">
    <property type="entry name" value="Winged helix-like DNA-binding domain superfamily/Winged helix DNA-binding domain"/>
    <property type="match status" value="1"/>
</dbReference>
<protein>
    <recommendedName>
        <fullName evidence="4">HTH marR-type domain-containing protein</fullName>
    </recommendedName>
</protein>
<dbReference type="RefSeq" id="WP_344802861.1">
    <property type="nucleotide sequence ID" value="NZ_BAABBO010000001.1"/>
</dbReference>
<sequence>MTQSQDTAISEFIERLGMVTQADGLSRIAGRILGFLIIHGGPFSFSELAQRLQVSRGSISTNTRLLETIGVIERVSMPGDRQDYFQIRNKPYDELLRGSILRLRKAREVVLTAEKDIPDSLDAAHMRLKELREFYEMLIVNTEAIVGKESTQS</sequence>
<evidence type="ECO:0000256" key="1">
    <source>
        <dbReference type="ARBA" id="ARBA00023015"/>
    </source>
</evidence>
<dbReference type="InterPro" id="IPR036390">
    <property type="entry name" value="WH_DNA-bd_sf"/>
</dbReference>
<name>A0ABP7NL01_9GAMM</name>
<dbReference type="SUPFAM" id="SSF46785">
    <property type="entry name" value="Winged helix' DNA-binding domain"/>
    <property type="match status" value="1"/>
</dbReference>
<gene>
    <name evidence="5" type="ORF">GCM10022278_04580</name>
</gene>
<evidence type="ECO:0000256" key="3">
    <source>
        <dbReference type="ARBA" id="ARBA00023163"/>
    </source>
</evidence>
<dbReference type="Pfam" id="PF12802">
    <property type="entry name" value="MarR_2"/>
    <property type="match status" value="1"/>
</dbReference>
<evidence type="ECO:0000313" key="6">
    <source>
        <dbReference type="Proteomes" id="UP001501337"/>
    </source>
</evidence>
<comment type="caution">
    <text evidence="5">The sequence shown here is derived from an EMBL/GenBank/DDBJ whole genome shotgun (WGS) entry which is preliminary data.</text>
</comment>
<keyword evidence="1" id="KW-0805">Transcription regulation</keyword>
<dbReference type="Proteomes" id="UP001501337">
    <property type="component" value="Unassembled WGS sequence"/>
</dbReference>
<dbReference type="PANTHER" id="PTHR38465">
    <property type="entry name" value="HTH-TYPE TRANSCRIPTIONAL REGULATOR MJ1563-RELATED"/>
    <property type="match status" value="1"/>
</dbReference>
<evidence type="ECO:0000313" key="5">
    <source>
        <dbReference type="EMBL" id="GAA3948467.1"/>
    </source>
</evidence>
<accession>A0ABP7NL01</accession>
<reference evidence="6" key="1">
    <citation type="journal article" date="2019" name="Int. J. Syst. Evol. Microbiol.">
        <title>The Global Catalogue of Microorganisms (GCM) 10K type strain sequencing project: providing services to taxonomists for standard genome sequencing and annotation.</title>
        <authorList>
            <consortium name="The Broad Institute Genomics Platform"/>
            <consortium name="The Broad Institute Genome Sequencing Center for Infectious Disease"/>
            <person name="Wu L."/>
            <person name="Ma J."/>
        </authorList>
    </citation>
    <scope>NUCLEOTIDE SEQUENCE [LARGE SCALE GENOMIC DNA]</scope>
    <source>
        <strain evidence="6">JCM 17555</strain>
    </source>
</reference>
<dbReference type="InterPro" id="IPR036388">
    <property type="entry name" value="WH-like_DNA-bd_sf"/>
</dbReference>